<evidence type="ECO:0000256" key="6">
    <source>
        <dbReference type="ARBA" id="ARBA00023136"/>
    </source>
</evidence>
<evidence type="ECO:0000256" key="3">
    <source>
        <dbReference type="ARBA" id="ARBA00022448"/>
    </source>
</evidence>
<dbReference type="RefSeq" id="WP_379057867.1">
    <property type="nucleotide sequence ID" value="NZ_JBHTKB010000002.1"/>
</dbReference>
<dbReference type="Gene3D" id="1.20.1600.10">
    <property type="entry name" value="Outer membrane efflux proteins (OEP)"/>
    <property type="match status" value="1"/>
</dbReference>
<comment type="similarity">
    <text evidence="2">Belongs to the outer membrane factor (OMF) (TC 1.B.17) family.</text>
</comment>
<dbReference type="PANTHER" id="PTHR30026">
    <property type="entry name" value="OUTER MEMBRANE PROTEIN TOLC"/>
    <property type="match status" value="1"/>
</dbReference>
<keyword evidence="5" id="KW-0812">Transmembrane</keyword>
<comment type="subcellular location">
    <subcellularLocation>
        <location evidence="1">Cell outer membrane</location>
    </subcellularLocation>
</comment>
<dbReference type="InterPro" id="IPR003423">
    <property type="entry name" value="OMP_efflux"/>
</dbReference>
<evidence type="ECO:0000313" key="9">
    <source>
        <dbReference type="Proteomes" id="UP001597128"/>
    </source>
</evidence>
<evidence type="ECO:0000313" key="8">
    <source>
        <dbReference type="EMBL" id="MFD0914262.1"/>
    </source>
</evidence>
<proteinExistence type="inferred from homology"/>
<keyword evidence="4" id="KW-1134">Transmembrane beta strand</keyword>
<protein>
    <submittedName>
        <fullName evidence="8">TolC family protein</fullName>
    </submittedName>
</protein>
<gene>
    <name evidence="8" type="ORF">ACFQ1Z_11935</name>
</gene>
<name>A0ABW3FCU2_9PROT</name>
<evidence type="ECO:0000256" key="5">
    <source>
        <dbReference type="ARBA" id="ARBA00022692"/>
    </source>
</evidence>
<keyword evidence="7" id="KW-0998">Cell outer membrane</keyword>
<dbReference type="EMBL" id="JBHTKB010000002">
    <property type="protein sequence ID" value="MFD0914262.1"/>
    <property type="molecule type" value="Genomic_DNA"/>
</dbReference>
<keyword evidence="3" id="KW-0813">Transport</keyword>
<comment type="caution">
    <text evidence="8">The sequence shown here is derived from an EMBL/GenBank/DDBJ whole genome shotgun (WGS) entry which is preliminary data.</text>
</comment>
<dbReference type="SUPFAM" id="SSF56954">
    <property type="entry name" value="Outer membrane efflux proteins (OEP)"/>
    <property type="match status" value="1"/>
</dbReference>
<dbReference type="Pfam" id="PF02321">
    <property type="entry name" value="OEP"/>
    <property type="match status" value="2"/>
</dbReference>
<accession>A0ABW3FCU2</accession>
<reference evidence="9" key="1">
    <citation type="journal article" date="2019" name="Int. J. Syst. Evol. Microbiol.">
        <title>The Global Catalogue of Microorganisms (GCM) 10K type strain sequencing project: providing services to taxonomists for standard genome sequencing and annotation.</title>
        <authorList>
            <consortium name="The Broad Institute Genomics Platform"/>
            <consortium name="The Broad Institute Genome Sequencing Center for Infectious Disease"/>
            <person name="Wu L."/>
            <person name="Ma J."/>
        </authorList>
    </citation>
    <scope>NUCLEOTIDE SEQUENCE [LARGE SCALE GENOMIC DNA]</scope>
    <source>
        <strain evidence="9">CCUG 58412</strain>
    </source>
</reference>
<sequence length="461" mass="49364">MFTQAVAGEALSACTPAINSGSGTSFVAPGSAGGLRLSPLSEFKRNVALADNSCQVYSTTVSESATSGLAQQLDALVKETVRSHPNVESRNGAVNEAAYGLRAAELQYYPAPSAQVSQRSDGTHVTTLQLTQPLWTWGRITAGVDAASSQKQSAEFSVLEAQYGLALNVVSAYQTLQSSLGRQKASNNNLERLLSLEALVKRRIAQGASPLSDSYLISSRLDQSRSELANEQANGNSALAQLSLLAGREVTASEIELQSGVAASEFFNHENEEQFVQYALNNHPVLSRFAADIEVADAQQRAQKAALWPSLALQAQHTTTTAPGTFDNDSVFLTVQYQPGAGLSSFAQAQAAQARVQSVRALRVAAERSLVQSIRIEWQAGTAASKRLGNALANAKTAAEVLESYKRLFKAGKRSWYDVVNVARDLVIAEQALAEVNAQLVVTRYKLDVLSGKFPWLGNRT</sequence>
<evidence type="ECO:0000256" key="2">
    <source>
        <dbReference type="ARBA" id="ARBA00007613"/>
    </source>
</evidence>
<keyword evidence="6" id="KW-0472">Membrane</keyword>
<organism evidence="8 9">
    <name type="scientific">Methylophilus luteus</name>
    <dbReference type="NCBI Taxonomy" id="640108"/>
    <lineage>
        <taxon>Bacteria</taxon>
        <taxon>Pseudomonadati</taxon>
        <taxon>Pseudomonadota</taxon>
        <taxon>Betaproteobacteria</taxon>
        <taxon>Nitrosomonadales</taxon>
        <taxon>Methylophilaceae</taxon>
        <taxon>Methylophilus</taxon>
    </lineage>
</organism>
<evidence type="ECO:0000256" key="4">
    <source>
        <dbReference type="ARBA" id="ARBA00022452"/>
    </source>
</evidence>
<evidence type="ECO:0000256" key="1">
    <source>
        <dbReference type="ARBA" id="ARBA00004442"/>
    </source>
</evidence>
<evidence type="ECO:0000256" key="7">
    <source>
        <dbReference type="ARBA" id="ARBA00023237"/>
    </source>
</evidence>
<keyword evidence="9" id="KW-1185">Reference proteome</keyword>
<dbReference type="InterPro" id="IPR051906">
    <property type="entry name" value="TolC-like"/>
</dbReference>
<dbReference type="PANTHER" id="PTHR30026:SF22">
    <property type="entry name" value="OUTER MEMBRANE EFFLUX PROTEIN"/>
    <property type="match status" value="1"/>
</dbReference>
<dbReference type="Proteomes" id="UP001597128">
    <property type="component" value="Unassembled WGS sequence"/>
</dbReference>